<dbReference type="EMBL" id="FRDN01000010">
    <property type="protein sequence ID" value="SHN80278.1"/>
    <property type="molecule type" value="Genomic_DNA"/>
</dbReference>
<dbReference type="Gene3D" id="1.10.357.10">
    <property type="entry name" value="Tetracycline Repressor, domain 2"/>
    <property type="match status" value="1"/>
</dbReference>
<evidence type="ECO:0000256" key="1">
    <source>
        <dbReference type="ARBA" id="ARBA00023125"/>
    </source>
</evidence>
<proteinExistence type="predicted"/>
<name>A0A1M7UBJ0_9FIRM</name>
<feature type="domain" description="HTH tetR-type" evidence="3">
    <location>
        <begin position="21"/>
        <end position="81"/>
    </location>
</feature>
<keyword evidence="1 2" id="KW-0238">DNA-binding</keyword>
<dbReference type="InterPro" id="IPR009057">
    <property type="entry name" value="Homeodomain-like_sf"/>
</dbReference>
<dbReference type="STRING" id="1121395.SAMN02745215_03379"/>
<dbReference type="InterPro" id="IPR050624">
    <property type="entry name" value="HTH-type_Tx_Regulator"/>
</dbReference>
<dbReference type="InterPro" id="IPR001647">
    <property type="entry name" value="HTH_TetR"/>
</dbReference>
<dbReference type="AlphaFoldDB" id="A0A1M7UBJ0"/>
<evidence type="ECO:0000313" key="4">
    <source>
        <dbReference type="EMBL" id="SHN80278.1"/>
    </source>
</evidence>
<dbReference type="PANTHER" id="PTHR43479:SF11">
    <property type="entry name" value="ACREF_ENVCD OPERON REPRESSOR-RELATED"/>
    <property type="match status" value="1"/>
</dbReference>
<keyword evidence="5" id="KW-1185">Reference proteome</keyword>
<evidence type="ECO:0000256" key="2">
    <source>
        <dbReference type="PROSITE-ProRule" id="PRU00335"/>
    </source>
</evidence>
<feature type="DNA-binding region" description="H-T-H motif" evidence="2">
    <location>
        <begin position="44"/>
        <end position="63"/>
    </location>
</feature>
<protein>
    <submittedName>
        <fullName evidence="4">Transcriptional regulator, TetR family</fullName>
    </submittedName>
</protein>
<accession>A0A1M7UBJ0</accession>
<evidence type="ECO:0000313" key="5">
    <source>
        <dbReference type="Proteomes" id="UP000184010"/>
    </source>
</evidence>
<reference evidence="5" key="1">
    <citation type="submission" date="2016-12" db="EMBL/GenBank/DDBJ databases">
        <authorList>
            <person name="Varghese N."/>
            <person name="Submissions S."/>
        </authorList>
    </citation>
    <scope>NUCLEOTIDE SEQUENCE [LARGE SCALE GENOMIC DNA]</scope>
    <source>
        <strain evidence="5">DSM 11544</strain>
    </source>
</reference>
<dbReference type="Proteomes" id="UP000184010">
    <property type="component" value="Unassembled WGS sequence"/>
</dbReference>
<dbReference type="PANTHER" id="PTHR43479">
    <property type="entry name" value="ACREF/ENVCD OPERON REPRESSOR-RELATED"/>
    <property type="match status" value="1"/>
</dbReference>
<organism evidence="4 5">
    <name type="scientific">Desulfitobacterium chlororespirans DSM 11544</name>
    <dbReference type="NCBI Taxonomy" id="1121395"/>
    <lineage>
        <taxon>Bacteria</taxon>
        <taxon>Bacillati</taxon>
        <taxon>Bacillota</taxon>
        <taxon>Clostridia</taxon>
        <taxon>Eubacteriales</taxon>
        <taxon>Desulfitobacteriaceae</taxon>
        <taxon>Desulfitobacterium</taxon>
    </lineage>
</organism>
<dbReference type="SUPFAM" id="SSF46689">
    <property type="entry name" value="Homeodomain-like"/>
    <property type="match status" value="1"/>
</dbReference>
<dbReference type="Pfam" id="PF00440">
    <property type="entry name" value="TetR_N"/>
    <property type="match status" value="1"/>
</dbReference>
<dbReference type="PRINTS" id="PR00455">
    <property type="entry name" value="HTHTETR"/>
</dbReference>
<sequence length="215" mass="24862">MFSPLVKTHAISSAKDEGLIESKHMQIVESACKLFFTQGFHPTSIREIAEACNMSMGQLYHYISSKDDVLYLVHKHFHKISDEFIRNQNIDKCVSPTEKLITFIKANLFFVYENRKLIQFISTETKYLQKDYLKEVLKMEKESTIRKYHELLIEVDKERPLHADLEVLASILAYTVAFEALKGWTVSEKSKEEINRGILDFVLKGVGLSDLVEKP</sequence>
<dbReference type="GO" id="GO:0003677">
    <property type="term" value="F:DNA binding"/>
    <property type="evidence" value="ECO:0007669"/>
    <property type="project" value="UniProtKB-UniRule"/>
</dbReference>
<dbReference type="PROSITE" id="PS50977">
    <property type="entry name" value="HTH_TETR_2"/>
    <property type="match status" value="1"/>
</dbReference>
<evidence type="ECO:0000259" key="3">
    <source>
        <dbReference type="PROSITE" id="PS50977"/>
    </source>
</evidence>
<gene>
    <name evidence="4" type="ORF">SAMN02745215_03379</name>
</gene>